<accession>A0ABW2RE56</accession>
<feature type="transmembrane region" description="Helical" evidence="2">
    <location>
        <begin position="18"/>
        <end position="37"/>
    </location>
</feature>
<organism evidence="3 4">
    <name type="scientific">Hydrogenophaga bisanensis</name>
    <dbReference type="NCBI Taxonomy" id="439611"/>
    <lineage>
        <taxon>Bacteria</taxon>
        <taxon>Pseudomonadati</taxon>
        <taxon>Pseudomonadota</taxon>
        <taxon>Betaproteobacteria</taxon>
        <taxon>Burkholderiales</taxon>
        <taxon>Comamonadaceae</taxon>
        <taxon>Hydrogenophaga</taxon>
    </lineage>
</organism>
<evidence type="ECO:0000313" key="3">
    <source>
        <dbReference type="EMBL" id="MFC7436360.1"/>
    </source>
</evidence>
<reference evidence="4" key="1">
    <citation type="journal article" date="2019" name="Int. J. Syst. Evol. Microbiol.">
        <title>The Global Catalogue of Microorganisms (GCM) 10K type strain sequencing project: providing services to taxonomists for standard genome sequencing and annotation.</title>
        <authorList>
            <consortium name="The Broad Institute Genomics Platform"/>
            <consortium name="The Broad Institute Genome Sequencing Center for Infectious Disease"/>
            <person name="Wu L."/>
            <person name="Ma J."/>
        </authorList>
    </citation>
    <scope>NUCLEOTIDE SEQUENCE [LARGE SCALE GENOMIC DNA]</scope>
    <source>
        <strain evidence="4">CCUG 54518</strain>
    </source>
</reference>
<comment type="caution">
    <text evidence="3">The sequence shown here is derived from an EMBL/GenBank/DDBJ whole genome shotgun (WGS) entry which is preliminary data.</text>
</comment>
<gene>
    <name evidence="3" type="ORF">ACFQNJ_17780</name>
</gene>
<protein>
    <submittedName>
        <fullName evidence="3">Transmembrane anchor protein</fullName>
    </submittedName>
</protein>
<feature type="region of interest" description="Disordered" evidence="1">
    <location>
        <begin position="67"/>
        <end position="116"/>
    </location>
</feature>
<keyword evidence="2 3" id="KW-0812">Transmembrane</keyword>
<keyword evidence="4" id="KW-1185">Reference proteome</keyword>
<feature type="compositionally biased region" description="Low complexity" evidence="1">
    <location>
        <begin position="81"/>
        <end position="113"/>
    </location>
</feature>
<keyword evidence="2" id="KW-1133">Transmembrane helix</keyword>
<dbReference type="Proteomes" id="UP001596495">
    <property type="component" value="Unassembled WGS sequence"/>
</dbReference>
<evidence type="ECO:0000256" key="2">
    <source>
        <dbReference type="SAM" id="Phobius"/>
    </source>
</evidence>
<dbReference type="EMBL" id="JBHTBX010000017">
    <property type="protein sequence ID" value="MFC7436360.1"/>
    <property type="molecule type" value="Genomic_DNA"/>
</dbReference>
<sequence>MYNTDIPSRAELPSTRQLIRSTIIAAVSAVVLLYTVVLPSEYGVDPTGIGRALGLTEMGEIKTRLAKEAAEDAAATQDSHSPPTESAAASQASTPAPAASAPSVSQPAPSADSAGDHAWRDEMTFTLTPGQGTEIKLKMKEGEKALFSWTVQGGVVNFDTHGDAPGRSISYEKGRGVGSDEGELVAAFTGNHGWFWRNRGQADVTVVLKTGGAYSDIKRVK</sequence>
<proteinExistence type="predicted"/>
<evidence type="ECO:0000256" key="1">
    <source>
        <dbReference type="SAM" id="MobiDB-lite"/>
    </source>
</evidence>
<evidence type="ECO:0000313" key="4">
    <source>
        <dbReference type="Proteomes" id="UP001596495"/>
    </source>
</evidence>
<keyword evidence="2" id="KW-0472">Membrane</keyword>
<name>A0ABW2RE56_9BURK</name>
<dbReference type="RefSeq" id="WP_382259963.1">
    <property type="nucleotide sequence ID" value="NZ_JBHTBX010000017.1"/>
</dbReference>